<evidence type="ECO:0000256" key="1">
    <source>
        <dbReference type="SAM" id="Phobius"/>
    </source>
</evidence>
<protein>
    <recommendedName>
        <fullName evidence="4">DUF4174 domain-containing protein</fullName>
    </recommendedName>
</protein>
<feature type="transmembrane region" description="Helical" evidence="1">
    <location>
        <begin position="14"/>
        <end position="36"/>
    </location>
</feature>
<evidence type="ECO:0000313" key="2">
    <source>
        <dbReference type="EMBL" id="MBK1643961.1"/>
    </source>
</evidence>
<evidence type="ECO:0008006" key="4">
    <source>
        <dbReference type="Google" id="ProtNLM"/>
    </source>
</evidence>
<dbReference type="Proteomes" id="UP001138802">
    <property type="component" value="Unassembled WGS sequence"/>
</dbReference>
<gene>
    <name evidence="2" type="ORF">CKO25_04665</name>
</gene>
<organism evidence="2 3">
    <name type="scientific">Thiocapsa imhoffii</name>
    <dbReference type="NCBI Taxonomy" id="382777"/>
    <lineage>
        <taxon>Bacteria</taxon>
        <taxon>Pseudomonadati</taxon>
        <taxon>Pseudomonadota</taxon>
        <taxon>Gammaproteobacteria</taxon>
        <taxon>Chromatiales</taxon>
        <taxon>Chromatiaceae</taxon>
        <taxon>Thiocapsa</taxon>
    </lineage>
</organism>
<comment type="caution">
    <text evidence="2">The sequence shown here is derived from an EMBL/GenBank/DDBJ whole genome shotgun (WGS) entry which is preliminary data.</text>
</comment>
<evidence type="ECO:0000313" key="3">
    <source>
        <dbReference type="Proteomes" id="UP001138802"/>
    </source>
</evidence>
<keyword evidence="1" id="KW-0812">Transmembrane</keyword>
<dbReference type="RefSeq" id="WP_200386764.1">
    <property type="nucleotide sequence ID" value="NZ_NRSD01000003.1"/>
</dbReference>
<proteinExistence type="predicted"/>
<reference evidence="2 3" key="1">
    <citation type="journal article" date="2020" name="Microorganisms">
        <title>Osmotic Adaptation and Compatible Solute Biosynthesis of Phototrophic Bacteria as Revealed from Genome Analyses.</title>
        <authorList>
            <person name="Imhoff J.F."/>
            <person name="Rahn T."/>
            <person name="Kunzel S."/>
            <person name="Keller A."/>
            <person name="Neulinger S.C."/>
        </authorList>
    </citation>
    <scope>NUCLEOTIDE SEQUENCE [LARGE SCALE GENOMIC DNA]</scope>
    <source>
        <strain evidence="2 3">DSM 21303</strain>
    </source>
</reference>
<dbReference type="EMBL" id="NRSD01000003">
    <property type="protein sequence ID" value="MBK1643961.1"/>
    <property type="molecule type" value="Genomic_DNA"/>
</dbReference>
<dbReference type="AlphaFoldDB" id="A0A9X0WG82"/>
<sequence length="141" mass="15420">MTRTTQAHARLPGWARTLITLAVLVIAVLILIGLLPRAPFSTDLSRIGEGTPALVIARDTNFLAGAQVMELIDPLRPDYDEQVIFLAAHLGHPDGQAFARQHELQDGVVIAFDGNGRVLERLPIPQSADDIRAVLERMSPR</sequence>
<keyword evidence="1" id="KW-0472">Membrane</keyword>
<keyword evidence="1" id="KW-1133">Transmembrane helix</keyword>
<name>A0A9X0WG82_9GAMM</name>
<accession>A0A9X0WG82</accession>
<keyword evidence="3" id="KW-1185">Reference proteome</keyword>